<proteinExistence type="predicted"/>
<keyword evidence="2" id="KW-0813">Transport</keyword>
<feature type="transmembrane region" description="Helical" evidence="6">
    <location>
        <begin position="48"/>
        <end position="64"/>
    </location>
</feature>
<dbReference type="InterPro" id="IPR020846">
    <property type="entry name" value="MFS_dom"/>
</dbReference>
<dbReference type="GO" id="GO:0005886">
    <property type="term" value="C:plasma membrane"/>
    <property type="evidence" value="ECO:0007669"/>
    <property type="project" value="UniProtKB-SubCell"/>
</dbReference>
<feature type="transmembrane region" description="Helical" evidence="6">
    <location>
        <begin position="254"/>
        <end position="276"/>
    </location>
</feature>
<dbReference type="Pfam" id="PF07690">
    <property type="entry name" value="MFS_1"/>
    <property type="match status" value="1"/>
</dbReference>
<dbReference type="EMBL" id="NUEQ01000005">
    <property type="protein sequence ID" value="PEJ37144.1"/>
    <property type="molecule type" value="Genomic_DNA"/>
</dbReference>
<sequence>MRWVVLILLFFGAVINFADKSIIGLAAVPIMKEFDLSYAEWGLVGSSYYWLYPVTGIFGAAWADRLGAKKVLGFIMLTWTVLQFGVLAIAALPFLILYRILLGAFEGPYSPVAYSHADKWFPPKLKGFANSVVVGGGTVGAMIVAPILVSLITIFGWKVAFAALGVASLVWFFLFQFLTKENPVEVYENVQKKKKEKLEKIKVKDFLVLLASPTALFTTLAYFSTYILVVWFSVWLPIYLVEAVKMTPGQMGSSVAIIGVVSVCIYMGVSMLSDYLFKKNQNWRSSRVFVVAGAMILGAIFFSSIMVFQNPIWVILAMCLAKGLTYAILPIGPTIMINEMRERGGLMTSILTSSGNIAGIIAPLLTGYIIGLAGGNKILGYNLSILFMAILVLAFGILFAIFVKPSKSKGNKDEQKDYNLKSS</sequence>
<evidence type="ECO:0000256" key="4">
    <source>
        <dbReference type="ARBA" id="ARBA00022989"/>
    </source>
</evidence>
<feature type="transmembrane region" description="Helical" evidence="6">
    <location>
        <begin position="383"/>
        <end position="403"/>
    </location>
</feature>
<comment type="caution">
    <text evidence="8">The sequence shown here is derived from an EMBL/GenBank/DDBJ whole genome shotgun (WGS) entry which is preliminary data.</text>
</comment>
<dbReference type="PANTHER" id="PTHR11662">
    <property type="entry name" value="SOLUTE CARRIER FAMILY 17"/>
    <property type="match status" value="1"/>
</dbReference>
<dbReference type="Proteomes" id="UP000220106">
    <property type="component" value="Unassembled WGS sequence"/>
</dbReference>
<keyword evidence="5 6" id="KW-0472">Membrane</keyword>
<evidence type="ECO:0000256" key="5">
    <source>
        <dbReference type="ARBA" id="ARBA00023136"/>
    </source>
</evidence>
<dbReference type="GO" id="GO:0022857">
    <property type="term" value="F:transmembrane transporter activity"/>
    <property type="evidence" value="ECO:0007669"/>
    <property type="project" value="InterPro"/>
</dbReference>
<evidence type="ECO:0000256" key="6">
    <source>
        <dbReference type="SAM" id="Phobius"/>
    </source>
</evidence>
<dbReference type="SUPFAM" id="SSF103473">
    <property type="entry name" value="MFS general substrate transporter"/>
    <property type="match status" value="1"/>
</dbReference>
<feature type="domain" description="Major facilitator superfamily (MFS) profile" evidence="7">
    <location>
        <begin position="5"/>
        <end position="408"/>
    </location>
</feature>
<feature type="transmembrane region" description="Helical" evidence="6">
    <location>
        <begin position="127"/>
        <end position="149"/>
    </location>
</feature>
<organism evidence="8 9">
    <name type="scientific">Peribacillus butanolivorans</name>
    <dbReference type="NCBI Taxonomy" id="421767"/>
    <lineage>
        <taxon>Bacteria</taxon>
        <taxon>Bacillati</taxon>
        <taxon>Bacillota</taxon>
        <taxon>Bacilli</taxon>
        <taxon>Bacillales</taxon>
        <taxon>Bacillaceae</taxon>
        <taxon>Peribacillus</taxon>
    </lineage>
</organism>
<gene>
    <name evidence="8" type="ORF">CN689_02620</name>
</gene>
<feature type="transmembrane region" description="Helical" evidence="6">
    <location>
        <begin position="350"/>
        <end position="371"/>
    </location>
</feature>
<name>A0AAX0S9I3_9BACI</name>
<dbReference type="RefSeq" id="WP_056523475.1">
    <property type="nucleotide sequence ID" value="NZ_JARMRV010000084.1"/>
</dbReference>
<keyword evidence="4 6" id="KW-1133">Transmembrane helix</keyword>
<keyword evidence="3 6" id="KW-0812">Transmembrane</keyword>
<dbReference type="InterPro" id="IPR011701">
    <property type="entry name" value="MFS"/>
</dbReference>
<evidence type="ECO:0000313" key="8">
    <source>
        <dbReference type="EMBL" id="PEJ37144.1"/>
    </source>
</evidence>
<feature type="transmembrane region" description="Helical" evidence="6">
    <location>
        <begin position="155"/>
        <end position="175"/>
    </location>
</feature>
<evidence type="ECO:0000313" key="9">
    <source>
        <dbReference type="Proteomes" id="UP000220106"/>
    </source>
</evidence>
<protein>
    <submittedName>
        <fullName evidence="8">MFS transporter</fullName>
    </submittedName>
</protein>
<accession>A0AAX0S9I3</accession>
<evidence type="ECO:0000256" key="1">
    <source>
        <dbReference type="ARBA" id="ARBA00004651"/>
    </source>
</evidence>
<dbReference type="InterPro" id="IPR036259">
    <property type="entry name" value="MFS_trans_sf"/>
</dbReference>
<dbReference type="PROSITE" id="PS50850">
    <property type="entry name" value="MFS"/>
    <property type="match status" value="1"/>
</dbReference>
<dbReference type="InterPro" id="IPR050382">
    <property type="entry name" value="MFS_Na/Anion_cotransporter"/>
</dbReference>
<dbReference type="AlphaFoldDB" id="A0AAX0S9I3"/>
<feature type="transmembrane region" description="Helical" evidence="6">
    <location>
        <begin position="71"/>
        <end position="90"/>
    </location>
</feature>
<evidence type="ECO:0000259" key="7">
    <source>
        <dbReference type="PROSITE" id="PS50850"/>
    </source>
</evidence>
<comment type="subcellular location">
    <subcellularLocation>
        <location evidence="1">Cell membrane</location>
        <topology evidence="1">Multi-pass membrane protein</topology>
    </subcellularLocation>
</comment>
<feature type="transmembrane region" description="Helical" evidence="6">
    <location>
        <begin position="288"/>
        <end position="306"/>
    </location>
</feature>
<reference evidence="8 9" key="1">
    <citation type="submission" date="2017-09" db="EMBL/GenBank/DDBJ databases">
        <title>Large-scale bioinformatics analysis of Bacillus genomes uncovers conserved roles of natural products in bacterial physiology.</title>
        <authorList>
            <consortium name="Agbiome Team Llc"/>
            <person name="Bleich R.M."/>
            <person name="Kirk G.J."/>
            <person name="Santa Maria K.C."/>
            <person name="Allen S.E."/>
            <person name="Farag S."/>
            <person name="Shank E.A."/>
            <person name="Bowers A."/>
        </authorList>
    </citation>
    <scope>NUCLEOTIDE SEQUENCE [LARGE SCALE GENOMIC DNA]</scope>
    <source>
        <strain evidence="8 9">AFS003229</strain>
    </source>
</reference>
<dbReference type="Gene3D" id="1.20.1250.20">
    <property type="entry name" value="MFS general substrate transporter like domains"/>
    <property type="match status" value="2"/>
</dbReference>
<evidence type="ECO:0000256" key="2">
    <source>
        <dbReference type="ARBA" id="ARBA00022448"/>
    </source>
</evidence>
<feature type="transmembrane region" description="Helical" evidence="6">
    <location>
        <begin position="206"/>
        <end position="234"/>
    </location>
</feature>
<evidence type="ECO:0000256" key="3">
    <source>
        <dbReference type="ARBA" id="ARBA00022692"/>
    </source>
</evidence>
<dbReference type="PANTHER" id="PTHR11662:SF450">
    <property type="entry name" value="BLR1003 PROTEIN"/>
    <property type="match status" value="1"/>
</dbReference>
<feature type="transmembrane region" description="Helical" evidence="6">
    <location>
        <begin position="312"/>
        <end position="329"/>
    </location>
</feature>